<feature type="domain" description="Metallo-beta-lactamase" evidence="1">
    <location>
        <begin position="35"/>
        <end position="203"/>
    </location>
</feature>
<dbReference type="EMBL" id="LAHD01000226">
    <property type="protein sequence ID" value="PHJ91586.1"/>
    <property type="molecule type" value="Genomic_DNA"/>
</dbReference>
<organism evidence="2 3">
    <name type="scientific">Nostoc linckia z8</name>
    <dbReference type="NCBI Taxonomy" id="1628746"/>
    <lineage>
        <taxon>Bacteria</taxon>
        <taxon>Bacillati</taxon>
        <taxon>Cyanobacteriota</taxon>
        <taxon>Cyanophyceae</taxon>
        <taxon>Nostocales</taxon>
        <taxon>Nostocaceae</taxon>
        <taxon>Nostoc</taxon>
    </lineage>
</organism>
<dbReference type="Gene3D" id="3.60.15.10">
    <property type="entry name" value="Ribonuclease Z/Hydroxyacylglutathione hydrolase-like"/>
    <property type="match status" value="1"/>
</dbReference>
<dbReference type="InterPro" id="IPR036866">
    <property type="entry name" value="RibonucZ/Hydroxyglut_hydro"/>
</dbReference>
<sequence length="289" mass="33327">MGVFLLLFAVSKPAIAQNYQIDHIRGNVYRFTAGNYRSVFMETDEGIVVSDPISKQAATWLKQELAKRFDKPIRFVIYSHNHPDHVYGGEVFDEQGVQFVSHRLAREDLVNTKAKTQIPNLVFEDEMVLYIGKSLVRLRYHGRNNGRGSISMLFEPAGVLHVVDWIVLGRMPYKDLQGYDIQGMIDSTKQVLDMDFDVFVGGHASTGQKKDIKRYLNYLETLYNSVRDGILVGKDLATLQQEIRLDDYRDLPMYSEWLPLNIKGVYRTLVDESYLLMRPDVPRRSNKKN</sequence>
<accession>A0A9Q6EGW7</accession>
<evidence type="ECO:0000313" key="2">
    <source>
        <dbReference type="EMBL" id="PHJ91586.1"/>
    </source>
</evidence>
<dbReference type="InterPro" id="IPR050855">
    <property type="entry name" value="NDM-1-like"/>
</dbReference>
<proteinExistence type="predicted"/>
<dbReference type="InterPro" id="IPR001279">
    <property type="entry name" value="Metallo-B-lactamas"/>
</dbReference>
<protein>
    <submittedName>
        <fullName evidence="2">Metallo-beta-lactamase</fullName>
    </submittedName>
</protein>
<dbReference type="PANTHER" id="PTHR42951">
    <property type="entry name" value="METALLO-BETA-LACTAMASE DOMAIN-CONTAINING"/>
    <property type="match status" value="1"/>
</dbReference>
<dbReference type="AlphaFoldDB" id="A0A9Q6EGW7"/>
<comment type="caution">
    <text evidence="2">The sequence shown here is derived from an EMBL/GenBank/DDBJ whole genome shotgun (WGS) entry which is preliminary data.</text>
</comment>
<dbReference type="PANTHER" id="PTHR42951:SF22">
    <property type="entry name" value="METALLO BETA-LACTAMASE SUPERFAMILY LIPOPROTEIN"/>
    <property type="match status" value="1"/>
</dbReference>
<name>A0A9Q6EGW7_NOSLI</name>
<dbReference type="Pfam" id="PF00753">
    <property type="entry name" value="Lactamase_B"/>
    <property type="match status" value="1"/>
</dbReference>
<evidence type="ECO:0000313" key="3">
    <source>
        <dbReference type="Proteomes" id="UP000222310"/>
    </source>
</evidence>
<gene>
    <name evidence="2" type="ORF">VF08_36935</name>
</gene>
<evidence type="ECO:0000259" key="1">
    <source>
        <dbReference type="SMART" id="SM00849"/>
    </source>
</evidence>
<dbReference type="SUPFAM" id="SSF56281">
    <property type="entry name" value="Metallo-hydrolase/oxidoreductase"/>
    <property type="match status" value="1"/>
</dbReference>
<dbReference type="SMART" id="SM00849">
    <property type="entry name" value="Lactamase_B"/>
    <property type="match status" value="1"/>
</dbReference>
<dbReference type="Proteomes" id="UP000222310">
    <property type="component" value="Unassembled WGS sequence"/>
</dbReference>
<reference evidence="2 3" key="1">
    <citation type="submission" date="2015-02" db="EMBL/GenBank/DDBJ databases">
        <title>Nostoc linckia genome annotation.</title>
        <authorList>
            <person name="Zhou Z."/>
        </authorList>
    </citation>
    <scope>NUCLEOTIDE SEQUENCE [LARGE SCALE GENOMIC DNA]</scope>
    <source>
        <strain evidence="3">z8</strain>
    </source>
</reference>